<organism evidence="2">
    <name type="scientific">viral metagenome</name>
    <dbReference type="NCBI Taxonomy" id="1070528"/>
    <lineage>
        <taxon>unclassified sequences</taxon>
        <taxon>metagenomes</taxon>
        <taxon>organismal metagenomes</taxon>
    </lineage>
</organism>
<dbReference type="EMBL" id="MT143156">
    <property type="protein sequence ID" value="QJA93528.1"/>
    <property type="molecule type" value="Genomic_DNA"/>
</dbReference>
<reference evidence="2" key="1">
    <citation type="submission" date="2020-03" db="EMBL/GenBank/DDBJ databases">
        <title>The deep terrestrial virosphere.</title>
        <authorList>
            <person name="Holmfeldt K."/>
            <person name="Nilsson E."/>
            <person name="Simone D."/>
            <person name="Lopez-Fernandez M."/>
            <person name="Wu X."/>
            <person name="de Brujin I."/>
            <person name="Lundin D."/>
            <person name="Andersson A."/>
            <person name="Bertilsson S."/>
            <person name="Dopson M."/>
        </authorList>
    </citation>
    <scope>NUCLEOTIDE SEQUENCE</scope>
    <source>
        <strain evidence="1">MM415A00839</strain>
        <strain evidence="2">MM415B04199</strain>
    </source>
</reference>
<evidence type="ECO:0000313" key="2">
    <source>
        <dbReference type="EMBL" id="QJA93528.1"/>
    </source>
</evidence>
<proteinExistence type="predicted"/>
<sequence length="149" mass="16867">MCWLSKFFKGTVERLSPADWLPEDVVRTWADSIPWQSLKLGVQLSQKPKIWVPMIPDTNSMDGVFDYGNNNILIAGANEADHAIIVANIIEGDIVVYRTKSIYAIHRVVEIGYDAQGKYFRFKGDNNFSADPGKVRESEIEWVSIGVIY</sequence>
<dbReference type="EMBL" id="MT142392">
    <property type="protein sequence ID" value="QJA79736.1"/>
    <property type="molecule type" value="Genomic_DNA"/>
</dbReference>
<gene>
    <name evidence="1" type="ORF">MM415A00839_0023</name>
    <name evidence="2" type="ORF">MM415B04199_0003</name>
</gene>
<dbReference type="AlphaFoldDB" id="A0A6M3LKR8"/>
<protein>
    <submittedName>
        <fullName evidence="2">Putative peptidase</fullName>
    </submittedName>
</protein>
<evidence type="ECO:0000313" key="1">
    <source>
        <dbReference type="EMBL" id="QJA79736.1"/>
    </source>
</evidence>
<accession>A0A6M3LKR8</accession>
<name>A0A6M3LKR8_9ZZZZ</name>